<keyword evidence="1" id="KW-1133">Transmembrane helix</keyword>
<feature type="transmembrane region" description="Helical" evidence="1">
    <location>
        <begin position="33"/>
        <end position="53"/>
    </location>
</feature>
<dbReference type="EMBL" id="QTTY01000039">
    <property type="protein sequence ID" value="REF18457.1"/>
    <property type="molecule type" value="Genomic_DNA"/>
</dbReference>
<sequence length="72" mass="7992">MNQQLVYTPLAEPFVIGVMSVVAVILCVFSSNLLILSLVFLYLILIGATHIYIFGKYLALTGNTIKVIRTFL</sequence>
<name>A0A3D9TNC1_BACMY</name>
<keyword evidence="1" id="KW-0812">Transmembrane</keyword>
<dbReference type="AlphaFoldDB" id="A0A3D9TNC1"/>
<gene>
    <name evidence="2" type="ORF">DET55_13925</name>
</gene>
<evidence type="ECO:0000313" key="3">
    <source>
        <dbReference type="Proteomes" id="UP000256530"/>
    </source>
</evidence>
<comment type="caution">
    <text evidence="2">The sequence shown here is derived from an EMBL/GenBank/DDBJ whole genome shotgun (WGS) entry which is preliminary data.</text>
</comment>
<protein>
    <submittedName>
        <fullName evidence="2">Uncharacterized protein</fullName>
    </submittedName>
</protein>
<organism evidence="2 3">
    <name type="scientific">Bacillus mycoides</name>
    <dbReference type="NCBI Taxonomy" id="1405"/>
    <lineage>
        <taxon>Bacteria</taxon>
        <taxon>Bacillati</taxon>
        <taxon>Bacillota</taxon>
        <taxon>Bacilli</taxon>
        <taxon>Bacillales</taxon>
        <taxon>Bacillaceae</taxon>
        <taxon>Bacillus</taxon>
        <taxon>Bacillus cereus group</taxon>
    </lineage>
</organism>
<evidence type="ECO:0000256" key="1">
    <source>
        <dbReference type="SAM" id="Phobius"/>
    </source>
</evidence>
<accession>A0A3D9TNC1</accession>
<keyword evidence="1" id="KW-0472">Membrane</keyword>
<reference evidence="2 3" key="1">
    <citation type="submission" date="2018-08" db="EMBL/GenBank/DDBJ databases">
        <title>Freshwater and sediment microbial communities from various areas in North America, analyzing microbe dynamics in response to fracking.</title>
        <authorList>
            <person name="Lamendella R."/>
        </authorList>
    </citation>
    <scope>NUCLEOTIDE SEQUENCE [LARGE SCALE GENOMIC DNA]</scope>
    <source>
        <strain evidence="2 3">DB-1</strain>
    </source>
</reference>
<proteinExistence type="predicted"/>
<feature type="transmembrane region" description="Helical" evidence="1">
    <location>
        <begin position="6"/>
        <end position="26"/>
    </location>
</feature>
<dbReference type="Proteomes" id="UP000256530">
    <property type="component" value="Unassembled WGS sequence"/>
</dbReference>
<evidence type="ECO:0000313" key="2">
    <source>
        <dbReference type="EMBL" id="REF18457.1"/>
    </source>
</evidence>